<organism evidence="1 2">
    <name type="scientific">Candidatus Brocadia sinica JPN1</name>
    <dbReference type="NCBI Taxonomy" id="1197129"/>
    <lineage>
        <taxon>Bacteria</taxon>
        <taxon>Pseudomonadati</taxon>
        <taxon>Planctomycetota</taxon>
        <taxon>Candidatus Brocadiia</taxon>
        <taxon>Candidatus Brocadiales</taxon>
        <taxon>Candidatus Brocadiaceae</taxon>
        <taxon>Candidatus Brocadia</taxon>
    </lineage>
</organism>
<dbReference type="Proteomes" id="UP000032309">
    <property type="component" value="Unassembled WGS sequence"/>
</dbReference>
<evidence type="ECO:0000313" key="2">
    <source>
        <dbReference type="Proteomes" id="UP000032309"/>
    </source>
</evidence>
<comment type="caution">
    <text evidence="1">The sequence shown here is derived from an EMBL/GenBank/DDBJ whole genome shotgun (WGS) entry which is preliminary data.</text>
</comment>
<dbReference type="EMBL" id="BAFN01000001">
    <property type="protein sequence ID" value="GAN33131.1"/>
    <property type="molecule type" value="Genomic_DNA"/>
</dbReference>
<evidence type="ECO:0000313" key="1">
    <source>
        <dbReference type="EMBL" id="GAN33131.1"/>
    </source>
</evidence>
<reference evidence="2" key="1">
    <citation type="journal article" date="2015" name="Genome Announc.">
        <title>Draft Genome Sequence of an Anaerobic Ammonium-Oxidizing Bacterium, "Candidatus Brocadia sinica".</title>
        <authorList>
            <person name="Oshiki M."/>
            <person name="Shinyako-Hata K."/>
            <person name="Satoh H."/>
            <person name="Okabe S."/>
        </authorList>
    </citation>
    <scope>NUCLEOTIDE SEQUENCE [LARGE SCALE GENOMIC DNA]</scope>
    <source>
        <strain evidence="2">JPN1</strain>
    </source>
</reference>
<accession>A0ABQ0JWI8</accession>
<proteinExistence type="predicted"/>
<keyword evidence="2" id="KW-1185">Reference proteome</keyword>
<protein>
    <submittedName>
        <fullName evidence="1">Type III restriction protein res subunit</fullName>
    </submittedName>
</protein>
<gene>
    <name evidence="1" type="ORF">BROSI_A1648</name>
</gene>
<dbReference type="RefSeq" id="WP_052563183.1">
    <property type="nucleotide sequence ID" value="NZ_BAFN01000001.1"/>
</dbReference>
<name>A0ABQ0JWI8_9BACT</name>
<sequence>MESIKSEGVELGYRSMGETAKGNSPIVIEPDRENPGKDLEKLDIKIPVLTPRLYREYKRLEEINIDKFHFTPVELKTFSEEEKKEIVFKDIEGQMSHITVFEGMRKLLTLSCHFIPLSMWMNQEKKKARQVS</sequence>